<feature type="coiled-coil region" evidence="1">
    <location>
        <begin position="25"/>
        <end position="52"/>
    </location>
</feature>
<dbReference type="EMBL" id="HG994367">
    <property type="protein sequence ID" value="CAF1698884.1"/>
    <property type="molecule type" value="Genomic_DNA"/>
</dbReference>
<reference evidence="3 5" key="1">
    <citation type="journal article" date="2014" name="Science">
        <title>Plant genetics. Early allopolyploid evolution in the post-Neolithic Brassica napus oilseed genome.</title>
        <authorList>
            <person name="Chalhoub B."/>
            <person name="Denoeud F."/>
            <person name="Liu S."/>
            <person name="Parkin I.A."/>
            <person name="Tang H."/>
            <person name="Wang X."/>
            <person name="Chiquet J."/>
            <person name="Belcram H."/>
            <person name="Tong C."/>
            <person name="Samans B."/>
            <person name="Correa M."/>
            <person name="Da Silva C."/>
            <person name="Just J."/>
            <person name="Falentin C."/>
            <person name="Koh C.S."/>
            <person name="Le Clainche I."/>
            <person name="Bernard M."/>
            <person name="Bento P."/>
            <person name="Noel B."/>
            <person name="Labadie K."/>
            <person name="Alberti A."/>
            <person name="Charles M."/>
            <person name="Arnaud D."/>
            <person name="Guo H."/>
            <person name="Daviaud C."/>
            <person name="Alamery S."/>
            <person name="Jabbari K."/>
            <person name="Zhao M."/>
            <person name="Edger P.P."/>
            <person name="Chelaifa H."/>
            <person name="Tack D."/>
            <person name="Lassalle G."/>
            <person name="Mestiri I."/>
            <person name="Schnel N."/>
            <person name="Le Paslier M.C."/>
            <person name="Fan G."/>
            <person name="Renault V."/>
            <person name="Bayer P.E."/>
            <person name="Golicz A.A."/>
            <person name="Manoli S."/>
            <person name="Lee T.H."/>
            <person name="Thi V.H."/>
            <person name="Chalabi S."/>
            <person name="Hu Q."/>
            <person name="Fan C."/>
            <person name="Tollenaere R."/>
            <person name="Lu Y."/>
            <person name="Battail C."/>
            <person name="Shen J."/>
            <person name="Sidebottom C.H."/>
            <person name="Wang X."/>
            <person name="Canaguier A."/>
            <person name="Chauveau A."/>
            <person name="Berard A."/>
            <person name="Deniot G."/>
            <person name="Guan M."/>
            <person name="Liu Z."/>
            <person name="Sun F."/>
            <person name="Lim Y.P."/>
            <person name="Lyons E."/>
            <person name="Town C.D."/>
            <person name="Bancroft I."/>
            <person name="Wang X."/>
            <person name="Meng J."/>
            <person name="Ma J."/>
            <person name="Pires J.C."/>
            <person name="King G.J."/>
            <person name="Brunel D."/>
            <person name="Delourme R."/>
            <person name="Renard M."/>
            <person name="Aury J.M."/>
            <person name="Adams K.L."/>
            <person name="Batley J."/>
            <person name="Snowdon R.J."/>
            <person name="Tost J."/>
            <person name="Edwards D."/>
            <person name="Zhou Y."/>
            <person name="Hua W."/>
            <person name="Sharpe A.G."/>
            <person name="Paterson A.H."/>
            <person name="Guan C."/>
            <person name="Wincker P."/>
        </authorList>
    </citation>
    <scope>NUCLEOTIDE SEQUENCE [LARGE SCALE GENOMIC DNA]</scope>
    <source>
        <strain evidence="5">cv. Darmor-bzh</strain>
    </source>
</reference>
<dbReference type="EMBL" id="LK032453">
    <property type="protein sequence ID" value="CDY39661.1"/>
    <property type="molecule type" value="Genomic_DNA"/>
</dbReference>
<reference evidence="3" key="2">
    <citation type="submission" date="2014-06" db="EMBL/GenBank/DDBJ databases">
        <authorList>
            <person name="Genoscope - CEA"/>
        </authorList>
    </citation>
    <scope>NUCLEOTIDE SEQUENCE</scope>
</reference>
<organism evidence="3 5">
    <name type="scientific">Brassica napus</name>
    <name type="common">Rape</name>
    <dbReference type="NCBI Taxonomy" id="3708"/>
    <lineage>
        <taxon>Eukaryota</taxon>
        <taxon>Viridiplantae</taxon>
        <taxon>Streptophyta</taxon>
        <taxon>Embryophyta</taxon>
        <taxon>Tracheophyta</taxon>
        <taxon>Spermatophyta</taxon>
        <taxon>Magnoliopsida</taxon>
        <taxon>eudicotyledons</taxon>
        <taxon>Gunneridae</taxon>
        <taxon>Pentapetalae</taxon>
        <taxon>rosids</taxon>
        <taxon>malvids</taxon>
        <taxon>Brassicales</taxon>
        <taxon>Brassicaceae</taxon>
        <taxon>Brassiceae</taxon>
        <taxon>Brassica</taxon>
    </lineage>
</organism>
<sequence>MYTTWKRILCEMEKPPVPIRNQRKLKKTRRDLQNQRRIKEALKIRNQNLEMLKSKRRRDLNGRWKLLKLGKKISHLIKNHELKEGNPLGCLIFFFT</sequence>
<name>A0A078FC31_BRANA</name>
<dbReference type="SMR" id="A0A078FC31"/>
<evidence type="ECO:0000313" key="4">
    <source>
        <dbReference type="EMBL" id="CDY39661.1"/>
    </source>
</evidence>
<dbReference type="PaxDb" id="3708-A0A078FC31"/>
<dbReference type="Proteomes" id="UP001295469">
    <property type="component" value="Chromosome C03"/>
</dbReference>
<protein>
    <submittedName>
        <fullName evidence="2">(rape) hypothetical protein</fullName>
    </submittedName>
    <submittedName>
        <fullName evidence="3">BnaC03g13960D protein</fullName>
    </submittedName>
    <submittedName>
        <fullName evidence="4">BnaC05g11900D protein</fullName>
    </submittedName>
</protein>
<keyword evidence="5" id="KW-1185">Reference proteome</keyword>
<dbReference type="Gramene" id="CDY11970">
    <property type="protein sequence ID" value="CDY11970"/>
    <property type="gene ID" value="GSBRNA2T00060819001"/>
</dbReference>
<proteinExistence type="predicted"/>
<evidence type="ECO:0000313" key="2">
    <source>
        <dbReference type="EMBL" id="CAF1698884.1"/>
    </source>
</evidence>
<evidence type="ECO:0000313" key="3">
    <source>
        <dbReference type="EMBL" id="CDY11970.1"/>
    </source>
</evidence>
<evidence type="ECO:0000256" key="1">
    <source>
        <dbReference type="SAM" id="Coils"/>
    </source>
</evidence>
<dbReference type="Gramene" id="CDY39661">
    <property type="protein sequence ID" value="CDY39661"/>
    <property type="gene ID" value="GSBRNA2T00068233001"/>
</dbReference>
<gene>
    <name evidence="3" type="primary">BnaC03g13960D</name>
    <name evidence="4" type="synonym">BnaC05g11900D</name>
    <name evidence="2" type="ORF">DARMORV10_C03P16180.1</name>
    <name evidence="3" type="ORF">GSBRNA2T00060819001</name>
    <name evidence="4" type="ORF">GSBRNA2T00068233001</name>
</gene>
<dbReference type="EMBL" id="LK032015">
    <property type="protein sequence ID" value="CDY11970.1"/>
    <property type="molecule type" value="Genomic_DNA"/>
</dbReference>
<reference evidence="2" key="3">
    <citation type="submission" date="2021-01" db="EMBL/GenBank/DDBJ databases">
        <authorList>
            <consortium name="Genoscope - CEA"/>
            <person name="William W."/>
        </authorList>
    </citation>
    <scope>NUCLEOTIDE SEQUENCE</scope>
</reference>
<dbReference type="Proteomes" id="UP000028999">
    <property type="component" value="Unassembled WGS sequence"/>
</dbReference>
<accession>A0A078FC31</accession>
<evidence type="ECO:0000313" key="5">
    <source>
        <dbReference type="Proteomes" id="UP000028999"/>
    </source>
</evidence>
<keyword evidence="1" id="KW-0175">Coiled coil</keyword>
<dbReference type="AlphaFoldDB" id="A0A078FC31"/>